<evidence type="ECO:0000256" key="1">
    <source>
        <dbReference type="ARBA" id="ARBA00004613"/>
    </source>
</evidence>
<feature type="compositionally biased region" description="Low complexity" evidence="3">
    <location>
        <begin position="281"/>
        <end position="293"/>
    </location>
</feature>
<dbReference type="Gene3D" id="2.150.10.10">
    <property type="entry name" value="Serralysin-like metalloprotease, C-terminal"/>
    <property type="match status" value="2"/>
</dbReference>
<dbReference type="GO" id="GO:0005576">
    <property type="term" value="C:extracellular region"/>
    <property type="evidence" value="ECO:0007669"/>
    <property type="project" value="UniProtKB-SubCell"/>
</dbReference>
<accession>A0A1G1W8H0</accession>
<comment type="caution">
    <text evidence="5">The sequence shown here is derived from an EMBL/GenBank/DDBJ whole genome shotgun (WGS) entry which is preliminary data.</text>
</comment>
<name>A0A1G1W8H0_9BACT</name>
<evidence type="ECO:0000256" key="2">
    <source>
        <dbReference type="ARBA" id="ARBA00022525"/>
    </source>
</evidence>
<dbReference type="PANTHER" id="PTHR38340:SF1">
    <property type="entry name" value="S-LAYER PROTEIN"/>
    <property type="match status" value="1"/>
</dbReference>
<comment type="subcellular location">
    <subcellularLocation>
        <location evidence="1">Secreted</location>
    </subcellularLocation>
</comment>
<dbReference type="InterPro" id="IPR001343">
    <property type="entry name" value="Hemolysn_Ca-bd"/>
</dbReference>
<dbReference type="SUPFAM" id="SSF51120">
    <property type="entry name" value="beta-Roll"/>
    <property type="match status" value="1"/>
</dbReference>
<gene>
    <name evidence="5" type="ORF">A2Y57_00650</name>
</gene>
<dbReference type="EMBL" id="MHCQ01000034">
    <property type="protein sequence ID" value="OGY23968.1"/>
    <property type="molecule type" value="Genomic_DNA"/>
</dbReference>
<evidence type="ECO:0000256" key="4">
    <source>
        <dbReference type="SAM" id="Phobius"/>
    </source>
</evidence>
<sequence>MKKRYGILRKIVIIFIAIAVLLSIANIYEATRPTTVRAVGDLGVDWGVPDGQPIFVVTNMAPADKETRSVVVKNNGDSIRPVGVRGAKTDEIGDLSSVLDFIISKNGTSLYGGSSPTGPKTLSQFITDSADLNGVFLLNLNPGAQTTLKFEVTFNQSSGNEFQNKSVTFDLIIGISVEVPSECQGIEFSGGPIFGTSKGDRLVGTAGNDLIFGFEGGDSINGGGGDDCIVGVDGGDSLKGGNGNDVILGQGGSDSLKGGDGNDKLYGGEGSDDLKGEDGNDQLLGSSGSDSLKGGLGDDFLDGGGGSDALKGENGIDTCLNGESVKSCEIY</sequence>
<evidence type="ECO:0000256" key="3">
    <source>
        <dbReference type="SAM" id="MobiDB-lite"/>
    </source>
</evidence>
<dbReference type="InterPro" id="IPR011049">
    <property type="entry name" value="Serralysin-like_metalloprot_C"/>
</dbReference>
<keyword evidence="4" id="KW-1133">Transmembrane helix</keyword>
<dbReference type="Pfam" id="PF00353">
    <property type="entry name" value="HemolysinCabind"/>
    <property type="match status" value="3"/>
</dbReference>
<protein>
    <submittedName>
        <fullName evidence="5">Uncharacterized protein</fullName>
    </submittedName>
</protein>
<evidence type="ECO:0000313" key="5">
    <source>
        <dbReference type="EMBL" id="OGY23968.1"/>
    </source>
</evidence>
<keyword evidence="2" id="KW-0964">Secreted</keyword>
<dbReference type="AlphaFoldDB" id="A0A1G1W8H0"/>
<feature type="region of interest" description="Disordered" evidence="3">
    <location>
        <begin position="249"/>
        <end position="298"/>
    </location>
</feature>
<feature type="transmembrane region" description="Helical" evidence="4">
    <location>
        <begin position="7"/>
        <end position="28"/>
    </location>
</feature>
<dbReference type="PRINTS" id="PR00313">
    <property type="entry name" value="CABNDNGRPT"/>
</dbReference>
<dbReference type="InterPro" id="IPR050557">
    <property type="entry name" value="RTX_toxin/Mannuronan_C5-epim"/>
</dbReference>
<dbReference type="InterPro" id="IPR018511">
    <property type="entry name" value="Hemolysin-typ_Ca-bd_CS"/>
</dbReference>
<reference evidence="5 6" key="1">
    <citation type="journal article" date="2016" name="Nat. Commun.">
        <title>Thousands of microbial genomes shed light on interconnected biogeochemical processes in an aquifer system.</title>
        <authorList>
            <person name="Anantharaman K."/>
            <person name="Brown C.T."/>
            <person name="Hug L.A."/>
            <person name="Sharon I."/>
            <person name="Castelle C.J."/>
            <person name="Probst A.J."/>
            <person name="Thomas B.C."/>
            <person name="Singh A."/>
            <person name="Wilkins M.J."/>
            <person name="Karaoz U."/>
            <person name="Brodie E.L."/>
            <person name="Williams K.H."/>
            <person name="Hubbard S.S."/>
            <person name="Banfield J.F."/>
        </authorList>
    </citation>
    <scope>NUCLEOTIDE SEQUENCE [LARGE SCALE GENOMIC DNA]</scope>
</reference>
<dbReference type="PROSITE" id="PS00330">
    <property type="entry name" value="HEMOLYSIN_CALCIUM"/>
    <property type="match status" value="2"/>
</dbReference>
<dbReference type="GO" id="GO:0005509">
    <property type="term" value="F:calcium ion binding"/>
    <property type="evidence" value="ECO:0007669"/>
    <property type="project" value="InterPro"/>
</dbReference>
<evidence type="ECO:0000313" key="6">
    <source>
        <dbReference type="Proteomes" id="UP000177103"/>
    </source>
</evidence>
<keyword evidence="4" id="KW-0812">Transmembrane</keyword>
<organism evidence="5 6">
    <name type="scientific">Candidatus Woykebacteria bacterium RBG_13_40_7b</name>
    <dbReference type="NCBI Taxonomy" id="1802594"/>
    <lineage>
        <taxon>Bacteria</taxon>
        <taxon>Candidatus Woykeibacteriota</taxon>
    </lineage>
</organism>
<dbReference type="PANTHER" id="PTHR38340">
    <property type="entry name" value="S-LAYER PROTEIN"/>
    <property type="match status" value="1"/>
</dbReference>
<dbReference type="Proteomes" id="UP000177103">
    <property type="component" value="Unassembled WGS sequence"/>
</dbReference>
<proteinExistence type="predicted"/>
<keyword evidence="4" id="KW-0472">Membrane</keyword>